<evidence type="ECO:0000313" key="1">
    <source>
        <dbReference type="EMBL" id="SEO69380.1"/>
    </source>
</evidence>
<dbReference type="Pfam" id="PF11553">
    <property type="entry name" value="DUF3231"/>
    <property type="match status" value="1"/>
</dbReference>
<dbReference type="AlphaFoldDB" id="A0A1H8RSM9"/>
<accession>A0A1H8RSM9</accession>
<name>A0A1H8RSM9_9FIRM</name>
<dbReference type="EMBL" id="FODY01000004">
    <property type="protein sequence ID" value="SEO69380.1"/>
    <property type="molecule type" value="Genomic_DNA"/>
</dbReference>
<evidence type="ECO:0000313" key="2">
    <source>
        <dbReference type="Proteomes" id="UP000198847"/>
    </source>
</evidence>
<proteinExistence type="predicted"/>
<dbReference type="STRING" id="112903.SAMN04490178_10464"/>
<dbReference type="Gene3D" id="1.20.1260.10">
    <property type="match status" value="1"/>
</dbReference>
<dbReference type="InterPro" id="IPR021617">
    <property type="entry name" value="DUF3231"/>
</dbReference>
<keyword evidence="2" id="KW-1185">Reference proteome</keyword>
<dbReference type="OrthoDB" id="1680711at2"/>
<sequence>MSLLDKVNAETRNLVNMFFDKEPLNYLEAASLYGVVAQGRLNISILEIMYNHAQDSELKALIKEALEYDTDNLIEQSEELLEENGAALPTLSFTRRALHKSPLDIPQDARATDREIALYLATLAKASQTALLGALHQSYQLEVALLYREKLDAGLDWDYRLLQLALDRGWLPHLSKITH</sequence>
<organism evidence="1 2">
    <name type="scientific">Propionispora vibrioides</name>
    <dbReference type="NCBI Taxonomy" id="112903"/>
    <lineage>
        <taxon>Bacteria</taxon>
        <taxon>Bacillati</taxon>
        <taxon>Bacillota</taxon>
        <taxon>Negativicutes</taxon>
        <taxon>Selenomonadales</taxon>
        <taxon>Sporomusaceae</taxon>
        <taxon>Propionispora</taxon>
    </lineage>
</organism>
<reference evidence="1 2" key="1">
    <citation type="submission" date="2016-10" db="EMBL/GenBank/DDBJ databases">
        <authorList>
            <person name="de Groot N.N."/>
        </authorList>
    </citation>
    <scope>NUCLEOTIDE SEQUENCE [LARGE SCALE GENOMIC DNA]</scope>
    <source>
        <strain evidence="1 2">DSM 13305</strain>
    </source>
</reference>
<gene>
    <name evidence="1" type="ORF">SAMN04490178_10464</name>
</gene>
<protein>
    <recommendedName>
        <fullName evidence="3">DUF892 family protein</fullName>
    </recommendedName>
</protein>
<evidence type="ECO:0008006" key="3">
    <source>
        <dbReference type="Google" id="ProtNLM"/>
    </source>
</evidence>
<dbReference type="InterPro" id="IPR012347">
    <property type="entry name" value="Ferritin-like"/>
</dbReference>
<dbReference type="RefSeq" id="WP_091744363.1">
    <property type="nucleotide sequence ID" value="NZ_FODY01000004.1"/>
</dbReference>
<dbReference type="Proteomes" id="UP000198847">
    <property type="component" value="Unassembled WGS sequence"/>
</dbReference>